<accession>A0A6M4JBM8</accession>
<dbReference type="AlphaFoldDB" id="A0A6M4JBM8"/>
<protein>
    <recommendedName>
        <fullName evidence="6">Transmembrane protein</fullName>
    </recommendedName>
</protein>
<keyword evidence="5" id="KW-1185">Reference proteome</keyword>
<evidence type="ECO:0000256" key="3">
    <source>
        <dbReference type="SAM" id="SignalP"/>
    </source>
</evidence>
<dbReference type="NCBIfam" id="NF045829">
    <property type="entry name" value="UU052_fam"/>
    <property type="match status" value="1"/>
</dbReference>
<gene>
    <name evidence="4" type="ORF">HLA87_02625</name>
</gene>
<evidence type="ECO:0000313" key="4">
    <source>
        <dbReference type="EMBL" id="QJR43668.1"/>
    </source>
</evidence>
<keyword evidence="2" id="KW-1133">Transmembrane helix</keyword>
<feature type="transmembrane region" description="Helical" evidence="2">
    <location>
        <begin position="676"/>
        <end position="700"/>
    </location>
</feature>
<keyword evidence="2" id="KW-0812">Transmembrane</keyword>
<sequence length="703" mass="80818">MNKKRRLLFSLGSITSLTIPLTVISANTKEKNQTHDAPDAPEIPKTPDPDFFTFKELGNKQINESIEKSIEIVTSFLKDELAKVKIDTKSDYKSILSKTIYLNKIIAFFENNKNTIIKNPDSFGLYITFPNAIAREAKLGNGIVEFNGKQYENIVFGLGDDKQSKYDRIIETQKIKKSSENQNLVQKSEFIKTIKKYSEAMMSEIKGIIFDKNDLLLVDKDYSLKYTKIGENNEESGLVITNPKGFKNWDDYFIKKITTRFVEFDLKQNQEFIQNEKKTPKSPETPPQLPPLVPNKPPLPTNPTITETTIEALPILAPLLKSEFVGYSYENLNAAINSGKDVFFFNNPINTRYIYKVQSITNEYAKVSIFERSKPELKRIYNIKFNLQLNKDRFKQKILFEQIKSIEKTVLKFYKAVGLDENLNYNQIRNTALQSMVFGMVDQFIKLISSSDFLISFDKSSEYWTGKMQNIDDFRPISGAKHDIIRIFLNAVASSTYNGEHNFSAIAQIYDSFLENDYSEYFKNNKEIINQNFKLMNLTYKQKTKIKTNYDINVVDEFIDVIAKNVYKVKSLSTPVAFNIEKWYNKFTSNLTTLNTQFEQLSVLSNNKLVDDESYLNYHEAYTNALSYIKIQKSKINEFEKNFGITLTAIGGIILILNIILIATNLKTLRQRKLRTLYIALILVGLIIVVIGASLIFLGMKGI</sequence>
<name>A0A6M4JBM8_9MOLU</name>
<dbReference type="Proteomes" id="UP000500686">
    <property type="component" value="Chromosome"/>
</dbReference>
<feature type="transmembrane region" description="Helical" evidence="2">
    <location>
        <begin position="643"/>
        <end position="664"/>
    </location>
</feature>
<dbReference type="EMBL" id="CP053096">
    <property type="protein sequence ID" value="QJR43668.1"/>
    <property type="molecule type" value="Genomic_DNA"/>
</dbReference>
<evidence type="ECO:0000256" key="1">
    <source>
        <dbReference type="SAM" id="MobiDB-lite"/>
    </source>
</evidence>
<dbReference type="KEGG" id="mmir:HLA87_02625"/>
<reference evidence="4 5" key="1">
    <citation type="submission" date="2020-05" db="EMBL/GenBank/DDBJ databases">
        <title>Novel Mycoplasma species detected in Mirounga angustirostris (northern elephant seal) from the USA.</title>
        <authorList>
            <person name="Volokhov D.V."/>
        </authorList>
    </citation>
    <scope>NUCLEOTIDE SEQUENCE [LARGE SCALE GENOMIC DNA]</scope>
    <source>
        <strain evidence="4 5">Mirounga ES2806-GEN</strain>
    </source>
</reference>
<feature type="region of interest" description="Disordered" evidence="1">
    <location>
        <begin position="273"/>
        <end position="296"/>
    </location>
</feature>
<evidence type="ECO:0000313" key="5">
    <source>
        <dbReference type="Proteomes" id="UP000500686"/>
    </source>
</evidence>
<feature type="compositionally biased region" description="Pro residues" evidence="1">
    <location>
        <begin position="283"/>
        <end position="296"/>
    </location>
</feature>
<dbReference type="RefSeq" id="WP_171111657.1">
    <property type="nucleotide sequence ID" value="NZ_CP053096.1"/>
</dbReference>
<feature type="signal peptide" evidence="3">
    <location>
        <begin position="1"/>
        <end position="25"/>
    </location>
</feature>
<proteinExistence type="predicted"/>
<feature type="chain" id="PRO_5026922681" description="Transmembrane protein" evidence="3">
    <location>
        <begin position="26"/>
        <end position="703"/>
    </location>
</feature>
<keyword evidence="2" id="KW-0472">Membrane</keyword>
<dbReference type="InterPro" id="IPR054788">
    <property type="entry name" value="MSC_0620_UU052-like"/>
</dbReference>
<evidence type="ECO:0000256" key="2">
    <source>
        <dbReference type="SAM" id="Phobius"/>
    </source>
</evidence>
<keyword evidence="3" id="KW-0732">Signal</keyword>
<evidence type="ECO:0008006" key="6">
    <source>
        <dbReference type="Google" id="ProtNLM"/>
    </source>
</evidence>
<organism evidence="4 5">
    <name type="scientific">Mycoplasma miroungigenitalium</name>
    <dbReference type="NCBI Taxonomy" id="754515"/>
    <lineage>
        <taxon>Bacteria</taxon>
        <taxon>Bacillati</taxon>
        <taxon>Mycoplasmatota</taxon>
        <taxon>Mollicutes</taxon>
        <taxon>Mycoplasmataceae</taxon>
        <taxon>Mycoplasma</taxon>
    </lineage>
</organism>